<dbReference type="AlphaFoldDB" id="A0A1G4II04"/>
<dbReference type="VEuPathDB" id="TriTrypDB:TEOVI_000367000"/>
<evidence type="ECO:0000313" key="3">
    <source>
        <dbReference type="EMBL" id="SCU72089.1"/>
    </source>
</evidence>
<dbReference type="Proteomes" id="UP000195570">
    <property type="component" value="Unassembled WGS sequence"/>
</dbReference>
<protein>
    <recommendedName>
        <fullName evidence="2">DUF7759 domain-containing protein</fullName>
    </recommendedName>
</protein>
<reference evidence="3" key="1">
    <citation type="submission" date="2016-09" db="EMBL/GenBank/DDBJ databases">
        <authorList>
            <person name="Hebert L."/>
            <person name="Moumen B."/>
        </authorList>
    </citation>
    <scope>NUCLEOTIDE SEQUENCE [LARGE SCALE GENOMIC DNA]</scope>
    <source>
        <strain evidence="3">OVI</strain>
    </source>
</reference>
<dbReference type="PANTHER" id="PTHR38758">
    <property type="entry name" value="PUTATIVE-RELATED"/>
    <property type="match status" value="1"/>
</dbReference>
<evidence type="ECO:0000313" key="4">
    <source>
        <dbReference type="Proteomes" id="UP000195570"/>
    </source>
</evidence>
<name>A0A1G4II04_TRYEQ</name>
<feature type="compositionally biased region" description="Acidic residues" evidence="1">
    <location>
        <begin position="14"/>
        <end position="34"/>
    </location>
</feature>
<organism evidence="3 4">
    <name type="scientific">Trypanosoma equiperdum</name>
    <dbReference type="NCBI Taxonomy" id="5694"/>
    <lineage>
        <taxon>Eukaryota</taxon>
        <taxon>Discoba</taxon>
        <taxon>Euglenozoa</taxon>
        <taxon>Kinetoplastea</taxon>
        <taxon>Metakinetoplastina</taxon>
        <taxon>Trypanosomatida</taxon>
        <taxon>Trypanosomatidae</taxon>
        <taxon>Trypanosoma</taxon>
    </lineage>
</organism>
<accession>A0A1G4II04</accession>
<feature type="compositionally biased region" description="Polar residues" evidence="1">
    <location>
        <begin position="73"/>
        <end position="82"/>
    </location>
</feature>
<dbReference type="RefSeq" id="XP_067082647.1">
    <property type="nucleotide sequence ID" value="XM_067226546.1"/>
</dbReference>
<feature type="compositionally biased region" description="Basic and acidic residues" evidence="1">
    <location>
        <begin position="1"/>
        <end position="13"/>
    </location>
</feature>
<dbReference type="InterPro" id="IPR056661">
    <property type="entry name" value="DUF7759"/>
</dbReference>
<feature type="region of interest" description="Disordered" evidence="1">
    <location>
        <begin position="1"/>
        <end position="90"/>
    </location>
</feature>
<dbReference type="GeneID" id="92377610"/>
<proteinExistence type="predicted"/>
<feature type="compositionally biased region" description="Acidic residues" evidence="1">
    <location>
        <begin position="50"/>
        <end position="59"/>
    </location>
</feature>
<dbReference type="PANTHER" id="PTHR38758:SF1">
    <property type="entry name" value="PROTEIN, PUTATIVE-RELATED"/>
    <property type="match status" value="1"/>
</dbReference>
<keyword evidence="4" id="KW-1185">Reference proteome</keyword>
<comment type="caution">
    <text evidence="3">The sequence shown here is derived from an EMBL/GenBank/DDBJ whole genome shotgun (WGS) entry which is preliminary data.</text>
</comment>
<sequence length="258" mass="28928">MKAEEEAERMKAEEDAERVEAEEDAERVEAEEEAERMKAEGGAGRKNSDEEGCVVEEEGLGGNRASDGPPRIASNQECTLSEQQRHERARKKLERYRKQVMARNQRPVCKVGDVTAAAVTQAVGDVPLISTSRVSGLPTVTPVSSPSEATLVANALIFPNGSVAIEKFDENRLVVRRQSLDVPWDIGLRFDWTVKTLAIGSLPMYRLSDPRRLHPFMRTYQSKPVWFLEEVNGTKANNIREVMEVLKKSLLATFVFRK</sequence>
<dbReference type="EMBL" id="CZPT02001783">
    <property type="protein sequence ID" value="SCU72089.1"/>
    <property type="molecule type" value="Genomic_DNA"/>
</dbReference>
<feature type="domain" description="DUF7759" evidence="2">
    <location>
        <begin position="152"/>
        <end position="257"/>
    </location>
</feature>
<evidence type="ECO:0000259" key="2">
    <source>
        <dbReference type="Pfam" id="PF24945"/>
    </source>
</evidence>
<gene>
    <name evidence="3" type="ORF">TEOVI_000367000</name>
</gene>
<dbReference type="Pfam" id="PF24945">
    <property type="entry name" value="DUF7759"/>
    <property type="match status" value="1"/>
</dbReference>
<evidence type="ECO:0000256" key="1">
    <source>
        <dbReference type="SAM" id="MobiDB-lite"/>
    </source>
</evidence>